<dbReference type="EMBL" id="SZWE01000001">
    <property type="protein sequence ID" value="MRU14242.1"/>
    <property type="molecule type" value="Genomic_DNA"/>
</dbReference>
<sequence length="270" mass="29241">MACTTKIDYTPQVSEKPLGLPQITQGWQAALNIAKATGRPLPAVAANAPDAPTKAPEDNANARIGLTKGAVIETLDGPKPVENLKPGDLLRTGSGAYRPLRHVFRVELDAPRRAIRINAEALGPGLPEKGIRLPRDQQIHVTSDIARRMFGHEGALVPAHLLTALPGIAAARVKDRVHYLLLMDRQDTVLTRGVPTETLAPCARNLDLVPAHLRRAITRLYPGFGQDKPKAARHLNVPKTKRQKRLVHKHANSGTPLLGDDPAPEDHKTG</sequence>
<feature type="compositionally biased region" description="Basic residues" evidence="1">
    <location>
        <begin position="240"/>
        <end position="251"/>
    </location>
</feature>
<dbReference type="Proteomes" id="UP000564704">
    <property type="component" value="Unassembled WGS sequence"/>
</dbReference>
<evidence type="ECO:0000313" key="4">
    <source>
        <dbReference type="Proteomes" id="UP000564704"/>
    </source>
</evidence>
<protein>
    <recommendedName>
        <fullName evidence="2">Hedgehog/Intein (Hint) domain-containing protein</fullName>
    </recommendedName>
</protein>
<comment type="caution">
    <text evidence="3">The sequence shown here is derived from an EMBL/GenBank/DDBJ whole genome shotgun (WGS) entry which is preliminary data.</text>
</comment>
<dbReference type="InterPro" id="IPR028992">
    <property type="entry name" value="Hedgehog/Intein_dom"/>
</dbReference>
<name>A0A844CHT3_9RHOB</name>
<dbReference type="OrthoDB" id="6305173at2"/>
<organism evidence="3 4">
    <name type="scientific">Roseovarius bejariae</name>
    <dbReference type="NCBI Taxonomy" id="2576383"/>
    <lineage>
        <taxon>Bacteria</taxon>
        <taxon>Pseudomonadati</taxon>
        <taxon>Pseudomonadota</taxon>
        <taxon>Alphaproteobacteria</taxon>
        <taxon>Rhodobacterales</taxon>
        <taxon>Roseobacteraceae</taxon>
        <taxon>Roseovarius</taxon>
    </lineage>
</organism>
<dbReference type="AlphaFoldDB" id="A0A844CHT3"/>
<feature type="domain" description="Hedgehog/Intein (Hint)" evidence="2">
    <location>
        <begin position="65"/>
        <end position="202"/>
    </location>
</feature>
<dbReference type="SUPFAM" id="SSF51294">
    <property type="entry name" value="Hedgehog/intein (Hint) domain"/>
    <property type="match status" value="1"/>
</dbReference>
<dbReference type="RefSeq" id="WP_154148543.1">
    <property type="nucleotide sequence ID" value="NZ_SZWE01000001.1"/>
</dbReference>
<reference evidence="3 4" key="1">
    <citation type="submission" date="2019-05" db="EMBL/GenBank/DDBJ databases">
        <title>Roseovarius bejariae sp. nov., a moderately halophylic bacterium isolated from a saline soil in Rambla Salada (Murcia).</title>
        <authorList>
            <person name="Castro D.J."/>
            <person name="Gomez-Altuve A."/>
            <person name="Reina J.C."/>
            <person name="Rodriguez M."/>
            <person name="Sampedro I."/>
            <person name="Llamas I."/>
            <person name="Martinez-Checa F."/>
        </authorList>
    </citation>
    <scope>NUCLEOTIDE SEQUENCE [LARGE SCALE GENOMIC DNA]</scope>
    <source>
        <strain evidence="3 4">A21</strain>
    </source>
</reference>
<dbReference type="InterPro" id="IPR036844">
    <property type="entry name" value="Hint_dom_sf"/>
</dbReference>
<dbReference type="Pfam" id="PF13403">
    <property type="entry name" value="Hint_2"/>
    <property type="match status" value="1"/>
</dbReference>
<gene>
    <name evidence="3" type="ORF">FDP25_02250</name>
</gene>
<accession>A0A844CHT3</accession>
<proteinExistence type="predicted"/>
<feature type="region of interest" description="Disordered" evidence="1">
    <location>
        <begin position="240"/>
        <end position="270"/>
    </location>
</feature>
<evidence type="ECO:0000256" key="1">
    <source>
        <dbReference type="SAM" id="MobiDB-lite"/>
    </source>
</evidence>
<evidence type="ECO:0000313" key="3">
    <source>
        <dbReference type="EMBL" id="MRU14242.1"/>
    </source>
</evidence>
<evidence type="ECO:0000259" key="2">
    <source>
        <dbReference type="Pfam" id="PF13403"/>
    </source>
</evidence>
<keyword evidence="4" id="KW-1185">Reference proteome</keyword>